<evidence type="ECO:0000313" key="10">
    <source>
        <dbReference type="Proteomes" id="UP000479043"/>
    </source>
</evidence>
<evidence type="ECO:0000256" key="3">
    <source>
        <dbReference type="ARBA" id="ARBA00022692"/>
    </source>
</evidence>
<keyword evidence="6 7" id="KW-0472">Membrane</keyword>
<dbReference type="Pfam" id="PF03600">
    <property type="entry name" value="CitMHS"/>
    <property type="match status" value="1"/>
</dbReference>
<keyword evidence="10" id="KW-1185">Reference proteome</keyword>
<evidence type="ECO:0000313" key="9">
    <source>
        <dbReference type="EMBL" id="MYM54822.1"/>
    </source>
</evidence>
<gene>
    <name evidence="9" type="ORF">GR167_05880</name>
</gene>
<sequence length="581" mass="60501">MTVEIAFVLLLFIAAAALLVTEIVPPEVTSLSLVLLLAASGVMTVEEAFQGFSSEAIVVLACVMILSRRLSESGAMSGLSAWLAGRGGRAPAAIVARLMASSAALSMVFSNTSTTAVMMPIAGDAADKAKVSPGRFMMPMAFASMMGGCATLIGTSANIAASGVITRMGLEPFGMFEFFWVGFAVTGAGIVTVVLLGNHFIPERERGVGRVLREDQFLADLIVVAEGKADGAAFSDLALADLGATALAIDIETGRVAAHARRKLHAGDHILVHASAAALSRLAADERFQLDGVAEGAPVEVTAEAILLPGSRWTGLSVAGMRRRLAPDVSVIGVRRAGYDRTARIGLMRLRAGDILSLAGNAEGMERIDDDVDIYLSGRSEQVAPSRREGWYTLVALFAAIIVSSLGLLPMGVALLSAVMALILAGRFTLRDAFSKVSWHILILIGGMSSLGLAMLQTGAADWLAGGILRHVAPLGQTAVLIMLSLLTILLTQALSNAAAALTVLPVAVAIADGLGIDPRPLAVIVTLSASLSFIAPLEPALLLVYGKGHYRLRDFVLAGVPLTAVSVAIVLLLVPLLWPF</sequence>
<comment type="caution">
    <text evidence="9">The sequence shown here is derived from an EMBL/GenBank/DDBJ whole genome shotgun (WGS) entry which is preliminary data.</text>
</comment>
<dbReference type="RefSeq" id="WP_160972490.1">
    <property type="nucleotide sequence ID" value="NZ_WWEN01000002.1"/>
</dbReference>
<evidence type="ECO:0000256" key="1">
    <source>
        <dbReference type="ARBA" id="ARBA00004141"/>
    </source>
</evidence>
<dbReference type="InterPro" id="IPR006037">
    <property type="entry name" value="RCK_C"/>
</dbReference>
<dbReference type="PROSITE" id="PS51202">
    <property type="entry name" value="RCK_C"/>
    <property type="match status" value="1"/>
</dbReference>
<keyword evidence="3 7" id="KW-0812">Transmembrane</keyword>
<evidence type="ECO:0000256" key="4">
    <source>
        <dbReference type="ARBA" id="ARBA00022737"/>
    </source>
</evidence>
<proteinExistence type="predicted"/>
<dbReference type="InterPro" id="IPR036721">
    <property type="entry name" value="RCK_C_sf"/>
</dbReference>
<feature type="transmembrane region" description="Helical" evidence="7">
    <location>
        <begin position="523"/>
        <end position="544"/>
    </location>
</feature>
<keyword evidence="2" id="KW-0813">Transport</keyword>
<dbReference type="InterPro" id="IPR051679">
    <property type="entry name" value="DASS-Related_Transporters"/>
</dbReference>
<feature type="transmembrane region" description="Helical" evidence="7">
    <location>
        <begin position="498"/>
        <end position="517"/>
    </location>
</feature>
<evidence type="ECO:0000259" key="8">
    <source>
        <dbReference type="PROSITE" id="PS51202"/>
    </source>
</evidence>
<keyword evidence="5 7" id="KW-1133">Transmembrane helix</keyword>
<feature type="domain" description="RCK C-terminal" evidence="8">
    <location>
        <begin position="290"/>
        <end position="374"/>
    </location>
</feature>
<dbReference type="PANTHER" id="PTHR43652">
    <property type="entry name" value="BASIC AMINO ACID ANTIPORTER YFCC-RELATED"/>
    <property type="match status" value="1"/>
</dbReference>
<dbReference type="Gene3D" id="3.30.70.1450">
    <property type="entry name" value="Regulator of K+ conductance, C-terminal domain"/>
    <property type="match status" value="1"/>
</dbReference>
<dbReference type="GO" id="GO:0005886">
    <property type="term" value="C:plasma membrane"/>
    <property type="evidence" value="ECO:0007669"/>
    <property type="project" value="TreeGrafter"/>
</dbReference>
<evidence type="ECO:0000256" key="2">
    <source>
        <dbReference type="ARBA" id="ARBA00022448"/>
    </source>
</evidence>
<evidence type="ECO:0000256" key="5">
    <source>
        <dbReference type="ARBA" id="ARBA00022989"/>
    </source>
</evidence>
<dbReference type="SUPFAM" id="SSF116726">
    <property type="entry name" value="TrkA C-terminal domain-like"/>
    <property type="match status" value="1"/>
</dbReference>
<evidence type="ECO:0000256" key="6">
    <source>
        <dbReference type="ARBA" id="ARBA00023136"/>
    </source>
</evidence>
<organism evidence="9 10">
    <name type="scientific">Thalassovita mangrovi</name>
    <dbReference type="NCBI Taxonomy" id="2692236"/>
    <lineage>
        <taxon>Bacteria</taxon>
        <taxon>Pseudomonadati</taxon>
        <taxon>Pseudomonadota</taxon>
        <taxon>Alphaproteobacteria</taxon>
        <taxon>Rhodobacterales</taxon>
        <taxon>Roseobacteraceae</taxon>
        <taxon>Thalassovita</taxon>
    </lineage>
</organism>
<feature type="transmembrane region" description="Helical" evidence="7">
    <location>
        <begin position="437"/>
        <end position="456"/>
    </location>
</feature>
<accession>A0A6L8LMD8</accession>
<feature type="transmembrane region" description="Helical" evidence="7">
    <location>
        <begin position="140"/>
        <end position="166"/>
    </location>
</feature>
<dbReference type="EMBL" id="WWEN01000002">
    <property type="protein sequence ID" value="MYM54822.1"/>
    <property type="molecule type" value="Genomic_DNA"/>
</dbReference>
<dbReference type="GO" id="GO:0008324">
    <property type="term" value="F:monoatomic cation transmembrane transporter activity"/>
    <property type="evidence" value="ECO:0007669"/>
    <property type="project" value="InterPro"/>
</dbReference>
<dbReference type="PANTHER" id="PTHR43652:SF2">
    <property type="entry name" value="BASIC AMINO ACID ANTIPORTER YFCC-RELATED"/>
    <property type="match status" value="1"/>
</dbReference>
<dbReference type="Proteomes" id="UP000479043">
    <property type="component" value="Unassembled WGS sequence"/>
</dbReference>
<feature type="transmembrane region" description="Helical" evidence="7">
    <location>
        <begin position="48"/>
        <end position="66"/>
    </location>
</feature>
<dbReference type="AlphaFoldDB" id="A0A6L8LMD8"/>
<feature type="transmembrane region" description="Helical" evidence="7">
    <location>
        <begin position="413"/>
        <end position="430"/>
    </location>
</feature>
<dbReference type="GO" id="GO:0006813">
    <property type="term" value="P:potassium ion transport"/>
    <property type="evidence" value="ECO:0007669"/>
    <property type="project" value="InterPro"/>
</dbReference>
<name>A0A6L8LMD8_9RHOB</name>
<feature type="transmembrane region" description="Helical" evidence="7">
    <location>
        <begin position="390"/>
        <end position="407"/>
    </location>
</feature>
<protein>
    <submittedName>
        <fullName evidence="9">TRAP transporter large permease subunit</fullName>
    </submittedName>
</protein>
<feature type="transmembrane region" description="Helical" evidence="7">
    <location>
        <begin position="468"/>
        <end position="491"/>
    </location>
</feature>
<comment type="subcellular location">
    <subcellularLocation>
        <location evidence="1">Membrane</location>
        <topology evidence="1">Multi-pass membrane protein</topology>
    </subcellularLocation>
</comment>
<dbReference type="InterPro" id="IPR004680">
    <property type="entry name" value="Cit_transptr-like_dom"/>
</dbReference>
<feature type="transmembrane region" description="Helical" evidence="7">
    <location>
        <begin position="178"/>
        <end position="201"/>
    </location>
</feature>
<feature type="transmembrane region" description="Helical" evidence="7">
    <location>
        <begin position="556"/>
        <end position="579"/>
    </location>
</feature>
<evidence type="ECO:0000256" key="7">
    <source>
        <dbReference type="SAM" id="Phobius"/>
    </source>
</evidence>
<reference evidence="9 10" key="1">
    <citation type="submission" date="2020-01" db="EMBL/GenBank/DDBJ databases">
        <authorList>
            <person name="Chen S."/>
        </authorList>
    </citation>
    <scope>NUCLEOTIDE SEQUENCE [LARGE SCALE GENOMIC DNA]</scope>
    <source>
        <strain evidence="9 10">GS-10</strain>
    </source>
</reference>
<keyword evidence="4" id="KW-0677">Repeat</keyword>